<accession>A0ABU7MAI3</accession>
<keyword evidence="1" id="KW-0472">Membrane</keyword>
<organism evidence="2 3">
    <name type="scientific">Gordonia sesuvii</name>
    <dbReference type="NCBI Taxonomy" id="3116777"/>
    <lineage>
        <taxon>Bacteria</taxon>
        <taxon>Bacillati</taxon>
        <taxon>Actinomycetota</taxon>
        <taxon>Actinomycetes</taxon>
        <taxon>Mycobacteriales</taxon>
        <taxon>Gordoniaceae</taxon>
        <taxon>Gordonia</taxon>
    </lineage>
</organism>
<dbReference type="Proteomes" id="UP001347146">
    <property type="component" value="Unassembled WGS sequence"/>
</dbReference>
<evidence type="ECO:0000256" key="1">
    <source>
        <dbReference type="SAM" id="Phobius"/>
    </source>
</evidence>
<name>A0ABU7MAI3_9ACTN</name>
<keyword evidence="1" id="KW-1133">Transmembrane helix</keyword>
<proteinExistence type="predicted"/>
<feature type="transmembrane region" description="Helical" evidence="1">
    <location>
        <begin position="22"/>
        <end position="44"/>
    </location>
</feature>
<evidence type="ECO:0000313" key="3">
    <source>
        <dbReference type="Proteomes" id="UP001347146"/>
    </source>
</evidence>
<protein>
    <submittedName>
        <fullName evidence="2">Uncharacterized protein</fullName>
    </submittedName>
</protein>
<comment type="caution">
    <text evidence="2">The sequence shown here is derived from an EMBL/GenBank/DDBJ whole genome shotgun (WGS) entry which is preliminary data.</text>
</comment>
<keyword evidence="1" id="KW-0812">Transmembrane</keyword>
<evidence type="ECO:0000313" key="2">
    <source>
        <dbReference type="EMBL" id="MEE3850027.1"/>
    </source>
</evidence>
<sequence length="45" mass="5217">MADDDRGPDKWRRLSTYFTGRVSMFITYPILTFGLGLLLGHYTFS</sequence>
<keyword evidence="3" id="KW-1185">Reference proteome</keyword>
<gene>
    <name evidence="2" type="ORF">VZC37_06765</name>
</gene>
<reference evidence="2 3" key="1">
    <citation type="submission" date="2024-01" db="EMBL/GenBank/DDBJ databases">
        <title>Draft genome sequence of Gordonia sp. LSe1-13.</title>
        <authorList>
            <person name="Suphannarot A."/>
            <person name="Mingma R."/>
        </authorList>
    </citation>
    <scope>NUCLEOTIDE SEQUENCE [LARGE SCALE GENOMIC DNA]</scope>
    <source>
        <strain evidence="2 3">LSe1-13</strain>
    </source>
</reference>
<dbReference type="EMBL" id="JAZDUF010000001">
    <property type="protein sequence ID" value="MEE3850027.1"/>
    <property type="molecule type" value="Genomic_DNA"/>
</dbReference>
<dbReference type="RefSeq" id="WP_330431627.1">
    <property type="nucleotide sequence ID" value="NZ_JAZDUF010000001.1"/>
</dbReference>